<dbReference type="InterPro" id="IPR003356">
    <property type="entry name" value="DNA_methylase_A-5"/>
</dbReference>
<dbReference type="KEGG" id="asx:CDL62_14920"/>
<dbReference type="GO" id="GO:0003677">
    <property type="term" value="F:DNA binding"/>
    <property type="evidence" value="ECO:0007669"/>
    <property type="project" value="InterPro"/>
</dbReference>
<dbReference type="Proteomes" id="UP000191055">
    <property type="component" value="Unassembled WGS sequence"/>
</dbReference>
<dbReference type="EMBL" id="FUYV01000052">
    <property type="protein sequence ID" value="SKC24247.1"/>
    <property type="molecule type" value="Genomic_DNA"/>
</dbReference>
<name>A0A1T5HUB3_9BACT</name>
<dbReference type="Gene3D" id="3.40.50.150">
    <property type="entry name" value="Vaccinia Virus protein VP39"/>
    <property type="match status" value="1"/>
</dbReference>
<evidence type="ECO:0000256" key="1">
    <source>
        <dbReference type="ARBA" id="ARBA00006594"/>
    </source>
</evidence>
<dbReference type="GO" id="GO:0032259">
    <property type="term" value="P:methylation"/>
    <property type="evidence" value="ECO:0007669"/>
    <property type="project" value="UniProtKB-KW"/>
</dbReference>
<sequence length="958" mass="111495">MTKDVFRKYLINLGFTDAEFSSFLRGNYFSYSPDKTITAIKYVLIENDEEIFKHQLRFWNKNIDNVFIAVGKEKTHIVDCKKKPQSGIIKSIESFDYGVNTKGFANINIDLISKNYIDSSYFFQFIQQKQRKKQEVDKDLLLNLIALRNDLLDNGNEQVVHLIILRCLFVKYLEDRGIFTSNYLSGILASKSSDRLIDAFGEVCKINGDVFGGNRLTTDDICEEYLDKLHLFFTADYQSGQGTLFPYQFDNIPIQLISHVYEAFLTNNTKKGKGVYYTPAFVVNFMLSQSLKQKANENPFLTVFDPAVGSAAFLVESFKIIRDAQAKKLNKSILSYDEKKLILQNQLWGVDVDSDALQISAFSLYLALLEDESAKFIQEKIKKSHPILPNLIGNTLIHANTITDFVFEEKKFDFIVSNPPWGSVPTDDNKEHIEERKAIDNKSGNYPEYSKVADYERSQAFLRRVERWQKPDSTIVMIVKNSIFLNDKAIDFRKEFISKNKLETFYELSDYNRILFKKKTYKSPKVNIEIGASEPCAIVVFKPNANNSEYKINYIAPKLTTLGEHFEIIQYSNNESFLVDRLKFIENDTLWRVLVKGDTETFSLICKVFNQKELIVDSRVGFQPSKIEEIYANPHNIELIEPSDFIRYKIIKKLTLFNWNQKVRRRTDFNVFKGSRLIFPVRPLKNDNFQIKGILLENEILHKDNIISIKLKEIKDNGIQVGKEHLGLLNSKLFSFYLFHISSQWGIGDGKRESIRNIDTQRLPFKLIKRQEQEKIVENVTKLIREGNSGVIEKELNNNVFRLYNLTDYEKEIINEFYQIKVERASDKLRVVQQKDIQAYFEAFKESFELILSPNRTLNASFYISSNIGAIIKISIIEKTFAKGLEQDNTLQVLHFVKNKQLNETEKLLREEKIKLYEPTHFYLIKSNQFKDWTRRQAYKDAKEEIDLLFSNLPDTNG</sequence>
<dbReference type="PANTHER" id="PTHR33841">
    <property type="entry name" value="DNA METHYLTRANSFERASE YEEA-RELATED"/>
    <property type="match status" value="1"/>
</dbReference>
<evidence type="ECO:0000256" key="3">
    <source>
        <dbReference type="ARBA" id="ARBA00022603"/>
    </source>
</evidence>
<comment type="catalytic activity">
    <reaction evidence="6">
        <text>a 2'-deoxyadenosine in DNA + S-adenosyl-L-methionine = an N(6)-methyl-2'-deoxyadenosine in DNA + S-adenosyl-L-homocysteine + H(+)</text>
        <dbReference type="Rhea" id="RHEA:15197"/>
        <dbReference type="Rhea" id="RHEA-COMP:12418"/>
        <dbReference type="Rhea" id="RHEA-COMP:12419"/>
        <dbReference type="ChEBI" id="CHEBI:15378"/>
        <dbReference type="ChEBI" id="CHEBI:57856"/>
        <dbReference type="ChEBI" id="CHEBI:59789"/>
        <dbReference type="ChEBI" id="CHEBI:90615"/>
        <dbReference type="ChEBI" id="CHEBI:90616"/>
        <dbReference type="EC" id="2.1.1.72"/>
    </reaction>
</comment>
<dbReference type="InterPro" id="IPR029063">
    <property type="entry name" value="SAM-dependent_MTases_sf"/>
</dbReference>
<feature type="domain" description="DNA methylase adenine-specific" evidence="7">
    <location>
        <begin position="255"/>
        <end position="509"/>
    </location>
</feature>
<dbReference type="STRING" id="889453.SAMN03080601_03544"/>
<comment type="similarity">
    <text evidence="1">Belongs to the N(4)/N(6)-methyltransferase family.</text>
</comment>
<dbReference type="AlphaFoldDB" id="A0A1T5HUB3"/>
<dbReference type="SUPFAM" id="SSF53335">
    <property type="entry name" value="S-adenosyl-L-methionine-dependent methyltransferases"/>
    <property type="match status" value="1"/>
</dbReference>
<dbReference type="GO" id="GO:0009007">
    <property type="term" value="F:site-specific DNA-methyltransferase (adenine-specific) activity"/>
    <property type="evidence" value="ECO:0007669"/>
    <property type="project" value="UniProtKB-EC"/>
</dbReference>
<evidence type="ECO:0000256" key="4">
    <source>
        <dbReference type="ARBA" id="ARBA00022679"/>
    </source>
</evidence>
<accession>A0A1T5HUB3</accession>
<keyword evidence="5" id="KW-0680">Restriction system</keyword>
<evidence type="ECO:0000313" key="9">
    <source>
        <dbReference type="Proteomes" id="UP000191055"/>
    </source>
</evidence>
<evidence type="ECO:0000256" key="5">
    <source>
        <dbReference type="ARBA" id="ARBA00022747"/>
    </source>
</evidence>
<evidence type="ECO:0000259" key="7">
    <source>
        <dbReference type="Pfam" id="PF02384"/>
    </source>
</evidence>
<proteinExistence type="inferred from homology"/>
<dbReference type="PROSITE" id="PS00092">
    <property type="entry name" value="N6_MTASE"/>
    <property type="match status" value="1"/>
</dbReference>
<dbReference type="OrthoDB" id="9814572at2"/>
<protein>
    <recommendedName>
        <fullName evidence="2">site-specific DNA-methyltransferase (adenine-specific)</fullName>
        <ecNumber evidence="2">2.1.1.72</ecNumber>
    </recommendedName>
</protein>
<dbReference type="GO" id="GO:0009307">
    <property type="term" value="P:DNA restriction-modification system"/>
    <property type="evidence" value="ECO:0007669"/>
    <property type="project" value="UniProtKB-KW"/>
</dbReference>
<dbReference type="EC" id="2.1.1.72" evidence="2"/>
<keyword evidence="9" id="KW-1185">Reference proteome</keyword>
<dbReference type="PRINTS" id="PR00507">
    <property type="entry name" value="N12N6MTFRASE"/>
</dbReference>
<dbReference type="Pfam" id="PF02384">
    <property type="entry name" value="N6_Mtase"/>
    <property type="match status" value="1"/>
</dbReference>
<dbReference type="PANTHER" id="PTHR33841:SF1">
    <property type="entry name" value="DNA METHYLTRANSFERASE A"/>
    <property type="match status" value="1"/>
</dbReference>
<keyword evidence="3 8" id="KW-0489">Methyltransferase</keyword>
<evidence type="ECO:0000313" key="8">
    <source>
        <dbReference type="EMBL" id="SKC24247.1"/>
    </source>
</evidence>
<evidence type="ECO:0000256" key="6">
    <source>
        <dbReference type="ARBA" id="ARBA00047942"/>
    </source>
</evidence>
<keyword evidence="4" id="KW-0808">Transferase</keyword>
<gene>
    <name evidence="8" type="ORF">SAMN03080601_03544</name>
</gene>
<dbReference type="GO" id="GO:0008170">
    <property type="term" value="F:N-methyltransferase activity"/>
    <property type="evidence" value="ECO:0007669"/>
    <property type="project" value="InterPro"/>
</dbReference>
<evidence type="ECO:0000256" key="2">
    <source>
        <dbReference type="ARBA" id="ARBA00011900"/>
    </source>
</evidence>
<organism evidence="8 9">
    <name type="scientific">Alkalitalea saponilacus</name>
    <dbReference type="NCBI Taxonomy" id="889453"/>
    <lineage>
        <taxon>Bacteria</taxon>
        <taxon>Pseudomonadati</taxon>
        <taxon>Bacteroidota</taxon>
        <taxon>Bacteroidia</taxon>
        <taxon>Marinilabiliales</taxon>
        <taxon>Marinilabiliaceae</taxon>
        <taxon>Alkalitalea</taxon>
    </lineage>
</organism>
<dbReference type="RefSeq" id="WP_079559181.1">
    <property type="nucleotide sequence ID" value="NZ_CP021904.1"/>
</dbReference>
<dbReference type="InterPro" id="IPR050953">
    <property type="entry name" value="N4_N6_ade-DNA_methylase"/>
</dbReference>
<reference evidence="8 9" key="1">
    <citation type="submission" date="2017-02" db="EMBL/GenBank/DDBJ databases">
        <authorList>
            <person name="Peterson S.W."/>
        </authorList>
    </citation>
    <scope>NUCLEOTIDE SEQUENCE [LARGE SCALE GENOMIC DNA]</scope>
    <source>
        <strain evidence="8 9">DSM 24412</strain>
    </source>
</reference>
<dbReference type="InterPro" id="IPR002052">
    <property type="entry name" value="DNA_methylase_N6_adenine_CS"/>
</dbReference>